<dbReference type="PANTHER" id="PTHR33121:SF15">
    <property type="entry name" value="BLUE LIGHT- AND TEMPERATURE-REGULATED ANTIREPRESSOR BLUF"/>
    <property type="match status" value="1"/>
</dbReference>
<dbReference type="SUPFAM" id="SSF141868">
    <property type="entry name" value="EAL domain-like"/>
    <property type="match status" value="1"/>
</dbReference>
<evidence type="ECO:0000259" key="1">
    <source>
        <dbReference type="PROSITE" id="PS50883"/>
    </source>
</evidence>
<feature type="domain" description="EAL" evidence="1">
    <location>
        <begin position="106"/>
        <end position="361"/>
    </location>
</feature>
<dbReference type="InterPro" id="IPR035919">
    <property type="entry name" value="EAL_sf"/>
</dbReference>
<evidence type="ECO:0000313" key="3">
    <source>
        <dbReference type="Proteomes" id="UP001234343"/>
    </source>
</evidence>
<sequence length="375" mass="41901">MYCADCESIDDYFFEDTYFWVFVPTVESFGKIASLCGSLGLEAKQETSHCISCHIKKPKISHFLTSIMGALEMAELAGAKVTTTEQPQPPNLEQMARMTTLDVLVNRYKAKWLIDSVDKERYETWYQPIVCAQSSAEQPTIFAHEGLFRIRDETGSIVPPQLAFQLAESSDLLFSLDLVARRSAVENAAKSKLPGKLFINFNPSSIYDPAYCLRATAAAIHTLGMKPEDIVFEVTETHKASDLNHLKGILAFYRSAGFQVALDDIGSGWSGLNLLQRLRPDYVKIDMDLVRDIHRDDFKQNIVNSLIRIAKNTAIKVIAEGVETAEEAEWLHNANADYLQGYLFGKPQPVKQDLSKAAADNIEQSLQPLAKAAQR</sequence>
<name>A0ABT7ST91_9ALTE</name>
<protein>
    <submittedName>
        <fullName evidence="2">EAL domain-containing protein</fullName>
    </submittedName>
</protein>
<dbReference type="SMART" id="SM00052">
    <property type="entry name" value="EAL"/>
    <property type="match status" value="1"/>
</dbReference>
<dbReference type="InterPro" id="IPR001633">
    <property type="entry name" value="EAL_dom"/>
</dbReference>
<dbReference type="CDD" id="cd01948">
    <property type="entry name" value="EAL"/>
    <property type="match status" value="1"/>
</dbReference>
<keyword evidence="3" id="KW-1185">Reference proteome</keyword>
<dbReference type="EMBL" id="JAUCBP010000002">
    <property type="protein sequence ID" value="MDM7859413.1"/>
    <property type="molecule type" value="Genomic_DNA"/>
</dbReference>
<gene>
    <name evidence="2" type="ORF">QTP81_02190</name>
</gene>
<dbReference type="PROSITE" id="PS50883">
    <property type="entry name" value="EAL"/>
    <property type="match status" value="1"/>
</dbReference>
<dbReference type="Pfam" id="PF00563">
    <property type="entry name" value="EAL"/>
    <property type="match status" value="1"/>
</dbReference>
<comment type="caution">
    <text evidence="2">The sequence shown here is derived from an EMBL/GenBank/DDBJ whole genome shotgun (WGS) entry which is preliminary data.</text>
</comment>
<dbReference type="PANTHER" id="PTHR33121">
    <property type="entry name" value="CYCLIC DI-GMP PHOSPHODIESTERASE PDEF"/>
    <property type="match status" value="1"/>
</dbReference>
<evidence type="ECO:0000313" key="2">
    <source>
        <dbReference type="EMBL" id="MDM7859413.1"/>
    </source>
</evidence>
<organism evidence="2 3">
    <name type="scientific">Alteromonas arenosi</name>
    <dbReference type="NCBI Taxonomy" id="3055817"/>
    <lineage>
        <taxon>Bacteria</taxon>
        <taxon>Pseudomonadati</taxon>
        <taxon>Pseudomonadota</taxon>
        <taxon>Gammaproteobacteria</taxon>
        <taxon>Alteromonadales</taxon>
        <taxon>Alteromonadaceae</taxon>
        <taxon>Alteromonas/Salinimonas group</taxon>
        <taxon>Alteromonas</taxon>
    </lineage>
</organism>
<dbReference type="Gene3D" id="3.20.20.450">
    <property type="entry name" value="EAL domain"/>
    <property type="match status" value="1"/>
</dbReference>
<dbReference type="RefSeq" id="WP_289363430.1">
    <property type="nucleotide sequence ID" value="NZ_JAUCBP010000002.1"/>
</dbReference>
<proteinExistence type="predicted"/>
<accession>A0ABT7ST91</accession>
<reference evidence="2 3" key="1">
    <citation type="submission" date="2023-06" db="EMBL/GenBank/DDBJ databases">
        <title>Alteromonas sp. ASW11-36 isolated from intertidal sand.</title>
        <authorList>
            <person name="Li Y."/>
        </authorList>
    </citation>
    <scope>NUCLEOTIDE SEQUENCE [LARGE SCALE GENOMIC DNA]</scope>
    <source>
        <strain evidence="2 3">ASW11-36</strain>
    </source>
</reference>
<dbReference type="InterPro" id="IPR050706">
    <property type="entry name" value="Cyclic-di-GMP_PDE-like"/>
</dbReference>
<dbReference type="Proteomes" id="UP001234343">
    <property type="component" value="Unassembled WGS sequence"/>
</dbReference>